<feature type="transmembrane region" description="Helical" evidence="1">
    <location>
        <begin position="6"/>
        <end position="26"/>
    </location>
</feature>
<evidence type="ECO:0000256" key="1">
    <source>
        <dbReference type="SAM" id="Phobius"/>
    </source>
</evidence>
<protein>
    <recommendedName>
        <fullName evidence="4">DUF4134 domain-containing protein</fullName>
    </recommendedName>
</protein>
<comment type="caution">
    <text evidence="2">The sequence shown here is derived from an EMBL/GenBank/DDBJ whole genome shotgun (WGS) entry which is preliminary data.</text>
</comment>
<dbReference type="Pfam" id="PF13572">
    <property type="entry name" value="DUF4134"/>
    <property type="match status" value="1"/>
</dbReference>
<feature type="transmembrane region" description="Helical" evidence="1">
    <location>
        <begin position="47"/>
        <end position="66"/>
    </location>
</feature>
<feature type="transmembrane region" description="Helical" evidence="1">
    <location>
        <begin position="86"/>
        <end position="104"/>
    </location>
</feature>
<dbReference type="EMBL" id="JAVLVU010000001">
    <property type="protein sequence ID" value="MDT3401274.1"/>
    <property type="molecule type" value="Genomic_DNA"/>
</dbReference>
<dbReference type="Proteomes" id="UP001258315">
    <property type="component" value="Unassembled WGS sequence"/>
</dbReference>
<organism evidence="2 3">
    <name type="scientific">Mucilaginibacter terrae</name>
    <dbReference type="NCBI Taxonomy" id="1955052"/>
    <lineage>
        <taxon>Bacteria</taxon>
        <taxon>Pseudomonadati</taxon>
        <taxon>Bacteroidota</taxon>
        <taxon>Sphingobacteriia</taxon>
        <taxon>Sphingobacteriales</taxon>
        <taxon>Sphingobacteriaceae</taxon>
        <taxon>Mucilaginibacter</taxon>
    </lineage>
</organism>
<reference evidence="3" key="1">
    <citation type="submission" date="2023-07" db="EMBL/GenBank/DDBJ databases">
        <title>Functional and genomic diversity of the sorghum phyllosphere microbiome.</title>
        <authorList>
            <person name="Shade A."/>
        </authorList>
    </citation>
    <scope>NUCLEOTIDE SEQUENCE [LARGE SCALE GENOMIC DNA]</scope>
    <source>
        <strain evidence="3">SORGH_AS_0422</strain>
    </source>
</reference>
<feature type="transmembrane region" description="Helical" evidence="1">
    <location>
        <begin position="116"/>
        <end position="138"/>
    </location>
</feature>
<proteinExistence type="predicted"/>
<evidence type="ECO:0000313" key="3">
    <source>
        <dbReference type="Proteomes" id="UP001258315"/>
    </source>
</evidence>
<gene>
    <name evidence="2" type="ORF">QE417_000346</name>
</gene>
<keyword evidence="1" id="KW-0812">Transmembrane</keyword>
<name>A0ABU3GNC5_9SPHI</name>
<keyword evidence="1" id="KW-1133">Transmembrane helix</keyword>
<sequence>MIPSGTAVSVIVICMLFQHTTLPPGSAKRSPPLLFLHFLMFTKTKKIWASLALLALAFPALAQSGVAGLNTATSTLKTYVDPVTNITLVIGGIVGIVGAIRVYSKWNSGDQDINKELMGWGGSCVFLVVSALVIKSFFGL</sequence>
<keyword evidence="3" id="KW-1185">Reference proteome</keyword>
<evidence type="ECO:0000313" key="2">
    <source>
        <dbReference type="EMBL" id="MDT3401274.1"/>
    </source>
</evidence>
<dbReference type="InterPro" id="IPR025408">
    <property type="entry name" value="DUF4134"/>
</dbReference>
<evidence type="ECO:0008006" key="4">
    <source>
        <dbReference type="Google" id="ProtNLM"/>
    </source>
</evidence>
<accession>A0ABU3GNC5</accession>
<keyword evidence="1" id="KW-0472">Membrane</keyword>